<accession>A0ACC3BR33</accession>
<protein>
    <submittedName>
        <fullName evidence="1">Uncharacterized protein</fullName>
    </submittedName>
</protein>
<evidence type="ECO:0000313" key="1">
    <source>
        <dbReference type="EMBL" id="KAK1860460.1"/>
    </source>
</evidence>
<proteinExistence type="predicted"/>
<dbReference type="Proteomes" id="UP000798662">
    <property type="component" value="Chromosome 1"/>
</dbReference>
<gene>
    <name evidence="1" type="ORF">I4F81_003049</name>
</gene>
<evidence type="ECO:0000313" key="2">
    <source>
        <dbReference type="Proteomes" id="UP000798662"/>
    </source>
</evidence>
<keyword evidence="2" id="KW-1185">Reference proteome</keyword>
<name>A0ACC3BR33_PYRYE</name>
<sequence>MPYWPITPWLRMMLLDEDLSRSIFEATLEARLSASQPRTSYTDYYDGDTYRSWWANGTISAAPSTIFIVLRLALDGFDPWRQTGFKGWIVTVSVMSLPADMRSKNVSTLPIFITPGPNEPVDMDSFLALAMAELESLAAGLDGLRVFGREGTFTLKCLLIFVCADAPGGDKVTHMSGHGGYMPGRLRPYHGVLVGTKYNFPPVDPVTGGVLFSVSSTPLATRTSHTIHQQAASVEVIRTARRQAAHIKREQRDRAELLQTFAARECPEDWAVAEGTVVRGAAALTWELPLPSADAAEIMFLRPIEKCQELHGAELVALRRYHAALADADPTPRKFYRLKLAGGAGINARDSLPQEDTDRRRTSLVRIQSSARRRAGNGTVETYILATYGLVRHFILCQGPTGPVALAYVQLIISQRDRTGRYGIPEDRRDMHVFSSYEGTHKYVDALSIIDSVGCISRGDRHYIMYTRESFSTRDG</sequence>
<comment type="caution">
    <text evidence="1">The sequence shown here is derived from an EMBL/GenBank/DDBJ whole genome shotgun (WGS) entry which is preliminary data.</text>
</comment>
<dbReference type="EMBL" id="CM020618">
    <property type="protein sequence ID" value="KAK1860460.1"/>
    <property type="molecule type" value="Genomic_DNA"/>
</dbReference>
<reference evidence="1" key="1">
    <citation type="submission" date="2019-11" db="EMBL/GenBank/DDBJ databases">
        <title>Nori genome reveals adaptations in red seaweeds to the harsh intertidal environment.</title>
        <authorList>
            <person name="Wang D."/>
            <person name="Mao Y."/>
        </authorList>
    </citation>
    <scope>NUCLEOTIDE SEQUENCE</scope>
    <source>
        <tissue evidence="1">Gametophyte</tissue>
    </source>
</reference>
<organism evidence="1 2">
    <name type="scientific">Pyropia yezoensis</name>
    <name type="common">Susabi-nori</name>
    <name type="synonym">Porphyra yezoensis</name>
    <dbReference type="NCBI Taxonomy" id="2788"/>
    <lineage>
        <taxon>Eukaryota</taxon>
        <taxon>Rhodophyta</taxon>
        <taxon>Bangiophyceae</taxon>
        <taxon>Bangiales</taxon>
        <taxon>Bangiaceae</taxon>
        <taxon>Pyropia</taxon>
    </lineage>
</organism>